<protein>
    <submittedName>
        <fullName evidence="1">Uncharacterized protein</fullName>
    </submittedName>
</protein>
<name>A0A0B6YE54_9EUPU</name>
<accession>A0A0B6YE54</accession>
<proteinExistence type="predicted"/>
<evidence type="ECO:0000313" key="1">
    <source>
        <dbReference type="EMBL" id="CEK54448.1"/>
    </source>
</evidence>
<gene>
    <name evidence="1" type="primary">ORF22831</name>
</gene>
<organism evidence="1">
    <name type="scientific">Arion vulgaris</name>
    <dbReference type="NCBI Taxonomy" id="1028688"/>
    <lineage>
        <taxon>Eukaryota</taxon>
        <taxon>Metazoa</taxon>
        <taxon>Spiralia</taxon>
        <taxon>Lophotrochozoa</taxon>
        <taxon>Mollusca</taxon>
        <taxon>Gastropoda</taxon>
        <taxon>Heterobranchia</taxon>
        <taxon>Euthyneura</taxon>
        <taxon>Panpulmonata</taxon>
        <taxon>Eupulmonata</taxon>
        <taxon>Stylommatophora</taxon>
        <taxon>Helicina</taxon>
        <taxon>Arionoidea</taxon>
        <taxon>Arionidae</taxon>
        <taxon>Arion</taxon>
    </lineage>
</organism>
<reference evidence="1" key="1">
    <citation type="submission" date="2014-12" db="EMBL/GenBank/DDBJ databases">
        <title>Insight into the proteome of Arion vulgaris.</title>
        <authorList>
            <person name="Aradska J."/>
            <person name="Bulat T."/>
            <person name="Smidak R."/>
            <person name="Sarate P."/>
            <person name="Gangsoo J."/>
            <person name="Sialana F."/>
            <person name="Bilban M."/>
            <person name="Lubec G."/>
        </authorList>
    </citation>
    <scope>NUCLEOTIDE SEQUENCE</scope>
    <source>
        <tissue evidence="1">Skin</tissue>
    </source>
</reference>
<sequence length="60" mass="6965">MLSLLNGRYDCRLCLSKPSAASKTVDNIFVTLTTFEEKRYGRTEILRQTVDYFKESRISV</sequence>
<dbReference type="EMBL" id="HACG01007583">
    <property type="protein sequence ID" value="CEK54448.1"/>
    <property type="molecule type" value="Transcribed_RNA"/>
</dbReference>
<dbReference type="AlphaFoldDB" id="A0A0B6YE54"/>